<evidence type="ECO:0000256" key="2">
    <source>
        <dbReference type="SAM" id="SignalP"/>
    </source>
</evidence>
<accession>A0A9W6PDE1</accession>
<evidence type="ECO:0000313" key="4">
    <source>
        <dbReference type="Proteomes" id="UP001165143"/>
    </source>
</evidence>
<gene>
    <name evidence="3" type="ORF">Kpho01_08870</name>
</gene>
<feature type="region of interest" description="Disordered" evidence="1">
    <location>
        <begin position="19"/>
        <end position="50"/>
    </location>
</feature>
<feature type="signal peptide" evidence="2">
    <location>
        <begin position="1"/>
        <end position="21"/>
    </location>
</feature>
<name>A0A9W6PDE1_9ACTN</name>
<comment type="caution">
    <text evidence="3">The sequence shown here is derived from an EMBL/GenBank/DDBJ whole genome shotgun (WGS) entry which is preliminary data.</text>
</comment>
<dbReference type="AlphaFoldDB" id="A0A9W6PDE1"/>
<proteinExistence type="predicted"/>
<feature type="compositionally biased region" description="Low complexity" evidence="1">
    <location>
        <begin position="21"/>
        <end position="50"/>
    </location>
</feature>
<feature type="chain" id="PRO_5040886451" description="Lipoprotein" evidence="2">
    <location>
        <begin position="22"/>
        <end position="280"/>
    </location>
</feature>
<dbReference type="PROSITE" id="PS51257">
    <property type="entry name" value="PROKAR_LIPOPROTEIN"/>
    <property type="match status" value="1"/>
</dbReference>
<reference evidence="3" key="1">
    <citation type="submission" date="2023-02" db="EMBL/GenBank/DDBJ databases">
        <title>Kitasatospora phosalacinea NBRC 14362.</title>
        <authorList>
            <person name="Ichikawa N."/>
            <person name="Sato H."/>
            <person name="Tonouchi N."/>
        </authorList>
    </citation>
    <scope>NUCLEOTIDE SEQUENCE</scope>
    <source>
        <strain evidence="3">NBRC 14362</strain>
    </source>
</reference>
<keyword evidence="2" id="KW-0732">Signal</keyword>
<dbReference type="EMBL" id="BSRX01000004">
    <property type="protein sequence ID" value="GLW52876.1"/>
    <property type="molecule type" value="Genomic_DNA"/>
</dbReference>
<evidence type="ECO:0008006" key="5">
    <source>
        <dbReference type="Google" id="ProtNLM"/>
    </source>
</evidence>
<dbReference type="Gene3D" id="2.50.20.20">
    <property type="match status" value="1"/>
</dbReference>
<evidence type="ECO:0000313" key="3">
    <source>
        <dbReference type="EMBL" id="GLW52876.1"/>
    </source>
</evidence>
<dbReference type="InterPro" id="IPR029046">
    <property type="entry name" value="LolA/LolB/LppX"/>
</dbReference>
<protein>
    <recommendedName>
        <fullName evidence="5">Lipoprotein</fullName>
    </recommendedName>
</protein>
<dbReference type="SUPFAM" id="SSF89392">
    <property type="entry name" value="Prokaryotic lipoproteins and lipoprotein localization factors"/>
    <property type="match status" value="1"/>
</dbReference>
<sequence>MRALRTVAVACLALGALTACSSSGSDSSTDAKTGTGTGASQSAPAAGKGGAKLAPKEALLASAAVMDKAGSAKLVVKGGDSDGTADYVWKAPASFLLEMQEDGKPVKVLFVGDQMYIGATEDMAALAPGKKWMSLSTKDSSGEAGVEAGTFAAMMQLMNPSVQLAAAAPTATLVGTETVGGQSATHYRSEIKVDDQIAKMNLDPALKAQVQAELQKKGSTSTVDLWINDKNELVQQSSPDPEAAAGSAPEVISYTELGSVKATPAPAAAEVFSLSDLMQQ</sequence>
<dbReference type="Proteomes" id="UP001165143">
    <property type="component" value="Unassembled WGS sequence"/>
</dbReference>
<organism evidence="3 4">
    <name type="scientific">Kitasatospora phosalacinea</name>
    <dbReference type="NCBI Taxonomy" id="2065"/>
    <lineage>
        <taxon>Bacteria</taxon>
        <taxon>Bacillati</taxon>
        <taxon>Actinomycetota</taxon>
        <taxon>Actinomycetes</taxon>
        <taxon>Kitasatosporales</taxon>
        <taxon>Streptomycetaceae</taxon>
        <taxon>Kitasatospora</taxon>
    </lineage>
</organism>
<evidence type="ECO:0000256" key="1">
    <source>
        <dbReference type="SAM" id="MobiDB-lite"/>
    </source>
</evidence>